<accession>A0A388SYU1</accession>
<evidence type="ECO:0000313" key="2">
    <source>
        <dbReference type="EMBL" id="GBQ01506.1"/>
    </source>
</evidence>
<protein>
    <submittedName>
        <fullName evidence="2">Uncharacterized protein</fullName>
    </submittedName>
</protein>
<dbReference type="AlphaFoldDB" id="A0A388SYU1"/>
<dbReference type="EMBL" id="BGZL01000007">
    <property type="protein sequence ID" value="GBQ01506.1"/>
    <property type="molecule type" value="Genomic_DNA"/>
</dbReference>
<organism evidence="2 3">
    <name type="scientific">Streptomyces spongiicola</name>
    <dbReference type="NCBI Taxonomy" id="1690221"/>
    <lineage>
        <taxon>Bacteria</taxon>
        <taxon>Bacillati</taxon>
        <taxon>Actinomycetota</taxon>
        <taxon>Actinomycetes</taxon>
        <taxon>Kitasatosporales</taxon>
        <taxon>Streptomycetaceae</taxon>
        <taxon>Streptomyces</taxon>
    </lineage>
</organism>
<proteinExistence type="predicted"/>
<evidence type="ECO:0000256" key="1">
    <source>
        <dbReference type="SAM" id="MobiDB-lite"/>
    </source>
</evidence>
<name>A0A388SYU1_9ACTN</name>
<reference evidence="2 3" key="1">
    <citation type="submission" date="2018-07" db="EMBL/GenBank/DDBJ databases">
        <title>Whole Genome Shotgun Sequence of Streptomyces spongiicola strain 531S.</title>
        <authorList>
            <person name="Dohra H."/>
            <person name="Kodani S."/>
        </authorList>
    </citation>
    <scope>NUCLEOTIDE SEQUENCE [LARGE SCALE GENOMIC DNA]</scope>
    <source>
        <strain evidence="2 3">531S</strain>
    </source>
</reference>
<sequence length="122" mass="13183">MAAPVRFRGLPGGFVDGSWSGCCLGWRLRRWDRGPARQSGRGHGKPHAPGFTPRTCTRLMPPSGTRARAAVDAVRTASVADYGPETAQGSCKVADLRLSQKPKSWVHHGPPWAKETPTPSVR</sequence>
<feature type="region of interest" description="Disordered" evidence="1">
    <location>
        <begin position="99"/>
        <end position="122"/>
    </location>
</feature>
<comment type="caution">
    <text evidence="2">The sequence shown here is derived from an EMBL/GenBank/DDBJ whole genome shotgun (WGS) entry which is preliminary data.</text>
</comment>
<feature type="region of interest" description="Disordered" evidence="1">
    <location>
        <begin position="35"/>
        <end position="60"/>
    </location>
</feature>
<evidence type="ECO:0000313" key="3">
    <source>
        <dbReference type="Proteomes" id="UP000265354"/>
    </source>
</evidence>
<gene>
    <name evidence="2" type="ORF">SSP531S_29400</name>
</gene>
<dbReference type="Proteomes" id="UP000265354">
    <property type="component" value="Unassembled WGS sequence"/>
</dbReference>